<dbReference type="InterPro" id="IPR047187">
    <property type="entry name" value="SF1_C_Upf1"/>
</dbReference>
<dbReference type="EMBL" id="CP002584">
    <property type="protein sequence ID" value="ADZ76843.1"/>
    <property type="molecule type" value="Genomic_DNA"/>
</dbReference>
<dbReference type="PIRSF" id="PIRSF026306">
    <property type="entry name" value="UCP026306"/>
    <property type="match status" value="1"/>
</dbReference>
<dbReference type="eggNOG" id="COG1112">
    <property type="taxonomic scope" value="Bacteria"/>
</dbReference>
<gene>
    <name evidence="3" type="ordered locus">Sph21_0261</name>
</gene>
<dbReference type="PANTHER" id="PTHR10887:SF530">
    <property type="entry name" value="SUPERFAMILY I DNA HELICASES"/>
    <property type="match status" value="1"/>
</dbReference>
<accession>F4C132</accession>
<dbReference type="KEGG" id="shg:Sph21_0261"/>
<dbReference type="eggNOG" id="COG0507">
    <property type="taxonomic scope" value="Bacteria"/>
</dbReference>
<organism evidence="3">
    <name type="scientific">Sphingobacterium sp. (strain 21)</name>
    <dbReference type="NCBI Taxonomy" id="743722"/>
    <lineage>
        <taxon>Bacteria</taxon>
        <taxon>Pseudomonadati</taxon>
        <taxon>Bacteroidota</taxon>
        <taxon>Sphingobacteriia</taxon>
        <taxon>Sphingobacteriales</taxon>
        <taxon>Sphingobacteriaceae</taxon>
        <taxon>Sphingobacterium</taxon>
    </lineage>
</organism>
<dbReference type="SUPFAM" id="SSF56024">
    <property type="entry name" value="Phospholipase D/nuclease"/>
    <property type="match status" value="1"/>
</dbReference>
<feature type="coiled-coil region" evidence="1">
    <location>
        <begin position="462"/>
        <end position="492"/>
    </location>
</feature>
<proteinExistence type="predicted"/>
<dbReference type="OrthoDB" id="9757917at2"/>
<dbReference type="Pfam" id="PF13087">
    <property type="entry name" value="AAA_12"/>
    <property type="match status" value="1"/>
</dbReference>
<dbReference type="InterPro" id="IPR045055">
    <property type="entry name" value="DNA2/NAM7-like"/>
</dbReference>
<name>F4C132_SPHS2</name>
<dbReference type="Pfam" id="PF13091">
    <property type="entry name" value="PLDc_2"/>
    <property type="match status" value="1"/>
</dbReference>
<dbReference type="GO" id="GO:0006793">
    <property type="term" value="P:phosphorus metabolic process"/>
    <property type="evidence" value="ECO:0007669"/>
    <property type="project" value="UniProtKB-ARBA"/>
</dbReference>
<evidence type="ECO:0000313" key="3">
    <source>
        <dbReference type="EMBL" id="ADZ76843.1"/>
    </source>
</evidence>
<dbReference type="InterPro" id="IPR001736">
    <property type="entry name" value="PLipase_D/transphosphatidylase"/>
</dbReference>
<feature type="domain" description="PLD phosphodiesterase" evidence="2">
    <location>
        <begin position="1119"/>
        <end position="1146"/>
    </location>
</feature>
<dbReference type="PANTHER" id="PTHR10887">
    <property type="entry name" value="DNA2/NAM7 HELICASE FAMILY"/>
    <property type="match status" value="1"/>
</dbReference>
<reference evidence="3" key="1">
    <citation type="submission" date="2011-03" db="EMBL/GenBank/DDBJ databases">
        <title>Complete sequence of Sphingobacterium sp. 21.</title>
        <authorList>
            <consortium name="US DOE Joint Genome Institute"/>
            <person name="Lucas S."/>
            <person name="Copeland A."/>
            <person name="Lapidus A."/>
            <person name="Cheng J.-F."/>
            <person name="Goodwin L."/>
            <person name="Pitluck S."/>
            <person name="Davenport K."/>
            <person name="Detter J.C."/>
            <person name="Han C."/>
            <person name="Tapia R."/>
            <person name="Land M."/>
            <person name="Hauser L."/>
            <person name="Kyrpides N."/>
            <person name="Ivanova N."/>
            <person name="Ovchinnikova G."/>
            <person name="Pagani I."/>
            <person name="Siebers A.K."/>
            <person name="Allgaier M."/>
            <person name="Thelen M.P."/>
            <person name="Hugenholtz P."/>
            <person name="Woyke T."/>
        </authorList>
    </citation>
    <scope>NUCLEOTIDE SEQUENCE</scope>
    <source>
        <strain evidence="3">21</strain>
    </source>
</reference>
<keyword evidence="1" id="KW-0175">Coiled coil</keyword>
<dbReference type="Gene3D" id="3.30.870.10">
    <property type="entry name" value="Endonuclease Chain A"/>
    <property type="match status" value="1"/>
</dbReference>
<dbReference type="GO" id="GO:0003824">
    <property type="term" value="F:catalytic activity"/>
    <property type="evidence" value="ECO:0007669"/>
    <property type="project" value="InterPro"/>
</dbReference>
<protein>
    <submittedName>
        <fullName evidence="3">Phospholipase D/transphosphatidylase</fullName>
    </submittedName>
</protein>
<evidence type="ECO:0000259" key="2">
    <source>
        <dbReference type="PROSITE" id="PS50035"/>
    </source>
</evidence>
<dbReference type="CDD" id="cd18808">
    <property type="entry name" value="SF1_C_Upf1"/>
    <property type="match status" value="1"/>
</dbReference>
<dbReference type="eggNOG" id="COG1502">
    <property type="taxonomic scope" value="Bacteria"/>
</dbReference>
<dbReference type="Gene3D" id="3.40.50.300">
    <property type="entry name" value="P-loop containing nucleotide triphosphate hydrolases"/>
    <property type="match status" value="3"/>
</dbReference>
<dbReference type="PATRIC" id="fig|743722.3.peg.281"/>
<dbReference type="InterPro" id="IPR016834">
    <property type="entry name" value="UCP026306"/>
</dbReference>
<dbReference type="HOGENOM" id="CLU_008885_0_0_10"/>
<dbReference type="InterPro" id="IPR041679">
    <property type="entry name" value="DNA2/NAM7-like_C"/>
</dbReference>
<dbReference type="InterPro" id="IPR027417">
    <property type="entry name" value="P-loop_NTPase"/>
</dbReference>
<sequence length="1185" mass="136214">MNNTLVGNWIKYYRNSLADGELSDISPETCKKQGHFLDSKSDLSTENLKSFYARNHVSDEKEAVKQKKEQNQYQPTINILISPFYISTKVAHGKNKGEIKKNFPFWIEVKLTSQGTIIVDESLRKPWICRSFLEPISLASVNWPVLSTMDRYDRALENHRFDYKSFDNYWESAAKFFEKITGYKDYKVLFDEFNAKQEVCVIKSDKLISAQTILNTYADLQKSGTFPLLLTQITDFTPRSIKKIPDDNLFFAEPGHYGQFNNQFPLSNSQRKSLLVYEQQTNGKVLAVNGPPGTGKTTLLQSILANELVKSVLNSARPPRLIASSTNNQAITNILDSFGSVAGHFQRWIPGLGSLGTYMISTDQNKQNEALKKGYQLLFKQKYDLAGHYFEHHLEQDIDLIEKNYVNCFENFAEVGLRHNLDGITDYLKKTIIDNCNYIDHFLSTVKEVHHAEKQHCKLDSLPEFSKKTEMKEKELNELENKKNSLQQFKTRFQLFSKSVRFTHLFSFIPYFKRQLQRKLSFFLIDVPFDALKNVKTIAEAEEAFIAVYQNMEVEIVRLKQEVMKQQEIYNYLYKLKRRFDQYKERLETLWNSYLGQLDDKKRNVVRKEFHDLEAIEQFNCMLDVSLRYESFVNAVHYWEGKWILEQKGSKLKVNNGKPAKESLFSRMSYLTPLFISTFHSLPNFASYSMKVNEQWVSKPIYELFDVLIVDEAGQVSPEVGVPAFSLAKKAIVVGDVYQIEPVWNVRNDNIDKGNLKEANLLQRYSFDQLKEKGVLSSSGNLMYLAQHASGYSQVDGFNGTLLTEHRRCVDELISFSNNFVYKNTLRPMVGSSEGVNYENRESSIFIPPLSYIHVAGESANHSSGSLRNQYEAEAIAKWIARYSDVILPSMNKDKPNGAHKKVEECLAIVTPFAAQKTEIKKALKKHNVSVKITVGTVHALQGAEKDIVIFSPTYGRNHNGSLFFDNGPNMLNVALTRAKQHFIVMGNMRLFNPANTMRPSGALARYLFAKPDNELSSSFLYDNIPVQSEYRVNTIEKHRECLKRAFEQAKKRIIIVSPYISQLAIEADGITDRITKLAENIEIRVYTDRFLDQPNGQLKENARMGRQSLENVGVTLKILNGIHNKALVIDDYVLIEGSFNWLSAVRDKTNQYYRHEVSQIIKEEEALIQIKQLLDELKAIEEKG</sequence>
<dbReference type="SUPFAM" id="SSF52540">
    <property type="entry name" value="P-loop containing nucleoside triphosphate hydrolases"/>
    <property type="match status" value="1"/>
</dbReference>
<dbReference type="AlphaFoldDB" id="F4C132"/>
<dbReference type="InterPro" id="IPR025202">
    <property type="entry name" value="PLD-like_dom"/>
</dbReference>
<evidence type="ECO:0000256" key="1">
    <source>
        <dbReference type="SAM" id="Coils"/>
    </source>
</evidence>
<dbReference type="STRING" id="743722.Sph21_0261"/>
<dbReference type="PROSITE" id="PS50035">
    <property type="entry name" value="PLD"/>
    <property type="match status" value="1"/>
</dbReference>